<keyword evidence="1" id="KW-0472">Membrane</keyword>
<organism evidence="2 3">
    <name type="scientific">Candidatus Fimimorpha faecalis</name>
    <dbReference type="NCBI Taxonomy" id="2840824"/>
    <lineage>
        <taxon>Bacteria</taxon>
        <taxon>Bacillati</taxon>
        <taxon>Bacillota</taxon>
        <taxon>Clostridia</taxon>
        <taxon>Eubacteriales</taxon>
        <taxon>Candidatus Fimimorpha</taxon>
    </lineage>
</organism>
<protein>
    <submittedName>
        <fullName evidence="2">Spore cortex biosynthesis protein YabQ</fullName>
    </submittedName>
</protein>
<feature type="transmembrane region" description="Helical" evidence="1">
    <location>
        <begin position="44"/>
        <end position="63"/>
    </location>
</feature>
<evidence type="ECO:0000313" key="2">
    <source>
        <dbReference type="EMBL" id="HIR87883.1"/>
    </source>
</evidence>
<dbReference type="NCBIfam" id="TIGR02893">
    <property type="entry name" value="spore_yabQ"/>
    <property type="match status" value="1"/>
</dbReference>
<dbReference type="InterPro" id="IPR019074">
    <property type="entry name" value="YabQ"/>
</dbReference>
<comment type="caution">
    <text evidence="2">The sequence shown here is derived from an EMBL/GenBank/DDBJ whole genome shotgun (WGS) entry which is preliminary data.</text>
</comment>
<reference evidence="2" key="2">
    <citation type="journal article" date="2021" name="PeerJ">
        <title>Extensive microbial diversity within the chicken gut microbiome revealed by metagenomics and culture.</title>
        <authorList>
            <person name="Gilroy R."/>
            <person name="Ravi A."/>
            <person name="Getino M."/>
            <person name="Pursley I."/>
            <person name="Horton D.L."/>
            <person name="Alikhan N.F."/>
            <person name="Baker D."/>
            <person name="Gharbi K."/>
            <person name="Hall N."/>
            <person name="Watson M."/>
            <person name="Adriaenssens E.M."/>
            <person name="Foster-Nyarko E."/>
            <person name="Jarju S."/>
            <person name="Secka A."/>
            <person name="Antonio M."/>
            <person name="Oren A."/>
            <person name="Chaudhuri R.R."/>
            <person name="La Ragione R."/>
            <person name="Hildebrand F."/>
            <person name="Pallen M.J."/>
        </authorList>
    </citation>
    <scope>NUCLEOTIDE SEQUENCE</scope>
    <source>
        <strain evidence="2">ChiW13-3771</strain>
    </source>
</reference>
<dbReference type="Pfam" id="PF09578">
    <property type="entry name" value="Spore_YabQ"/>
    <property type="match status" value="1"/>
</dbReference>
<name>A0A9D1JC81_9FIRM</name>
<evidence type="ECO:0000313" key="3">
    <source>
        <dbReference type="Proteomes" id="UP000824201"/>
    </source>
</evidence>
<accession>A0A9D1JC81</accession>
<gene>
    <name evidence="2" type="ORF">IAC96_02930</name>
</gene>
<keyword evidence="1" id="KW-0812">Transmembrane</keyword>
<dbReference type="AlphaFoldDB" id="A0A9D1JC81"/>
<sequence>MSEIILWEIQFFLRSLILGGILRASYDFILILRKIKYAGNIRIAVEDFFYWMICCYFIFGLLYENNDGVLRGFAISGVIIGMAIWHFGPSPIIINLFTVAIKKLKNFVRKLKIWILRKK</sequence>
<feature type="transmembrane region" description="Helical" evidence="1">
    <location>
        <begin position="75"/>
        <end position="101"/>
    </location>
</feature>
<reference evidence="2" key="1">
    <citation type="submission" date="2020-10" db="EMBL/GenBank/DDBJ databases">
        <authorList>
            <person name="Gilroy R."/>
        </authorList>
    </citation>
    <scope>NUCLEOTIDE SEQUENCE</scope>
    <source>
        <strain evidence="2">ChiW13-3771</strain>
    </source>
</reference>
<feature type="transmembrane region" description="Helical" evidence="1">
    <location>
        <begin position="12"/>
        <end position="32"/>
    </location>
</feature>
<proteinExistence type="predicted"/>
<dbReference type="EMBL" id="DVHN01000034">
    <property type="protein sequence ID" value="HIR87883.1"/>
    <property type="molecule type" value="Genomic_DNA"/>
</dbReference>
<keyword evidence="1" id="KW-1133">Transmembrane helix</keyword>
<dbReference type="Proteomes" id="UP000824201">
    <property type="component" value="Unassembled WGS sequence"/>
</dbReference>
<evidence type="ECO:0000256" key="1">
    <source>
        <dbReference type="SAM" id="Phobius"/>
    </source>
</evidence>